<dbReference type="NCBIfam" id="NF033788">
    <property type="entry name" value="HTH_metalloreg"/>
    <property type="match status" value="1"/>
</dbReference>
<dbReference type="CDD" id="cd00090">
    <property type="entry name" value="HTH_ARSR"/>
    <property type="match status" value="1"/>
</dbReference>
<reference evidence="5" key="1">
    <citation type="submission" date="2021-05" db="EMBL/GenBank/DDBJ databases">
        <authorList>
            <person name="Pietrasiak N."/>
            <person name="Ward R."/>
            <person name="Stajich J.E."/>
            <person name="Kurbessoian T."/>
        </authorList>
    </citation>
    <scope>NUCLEOTIDE SEQUENCE</scope>
    <source>
        <strain evidence="5">UHER 2000/2452</strain>
    </source>
</reference>
<dbReference type="InterPro" id="IPR036390">
    <property type="entry name" value="WH_DNA-bd_sf"/>
</dbReference>
<dbReference type="PROSITE" id="PS50987">
    <property type="entry name" value="HTH_ARSR_2"/>
    <property type="match status" value="1"/>
</dbReference>
<dbReference type="InterPro" id="IPR011991">
    <property type="entry name" value="ArsR-like_HTH"/>
</dbReference>
<dbReference type="SUPFAM" id="SSF46785">
    <property type="entry name" value="Winged helix' DNA-binding domain"/>
    <property type="match status" value="1"/>
</dbReference>
<dbReference type="InterPro" id="IPR001845">
    <property type="entry name" value="HTH_ArsR_DNA-bd_dom"/>
</dbReference>
<feature type="domain" description="HTH arsR-type" evidence="4">
    <location>
        <begin position="14"/>
        <end position="105"/>
    </location>
</feature>
<keyword evidence="1" id="KW-0805">Transcription regulation</keyword>
<dbReference type="InterPro" id="IPR036388">
    <property type="entry name" value="WH-like_DNA-bd_sf"/>
</dbReference>
<evidence type="ECO:0000256" key="3">
    <source>
        <dbReference type="ARBA" id="ARBA00023163"/>
    </source>
</evidence>
<gene>
    <name evidence="5" type="ORF">KME15_06565</name>
</gene>
<evidence type="ECO:0000313" key="5">
    <source>
        <dbReference type="EMBL" id="MBW4658318.1"/>
    </source>
</evidence>
<dbReference type="Gene3D" id="1.10.10.10">
    <property type="entry name" value="Winged helix-like DNA-binding domain superfamily/Winged helix DNA-binding domain"/>
    <property type="match status" value="1"/>
</dbReference>
<comment type="caution">
    <text evidence="5">The sequence shown here is derived from an EMBL/GenBank/DDBJ whole genome shotgun (WGS) entry which is preliminary data.</text>
</comment>
<dbReference type="Proteomes" id="UP000757435">
    <property type="component" value="Unassembled WGS sequence"/>
</dbReference>
<evidence type="ECO:0000256" key="2">
    <source>
        <dbReference type="ARBA" id="ARBA00023125"/>
    </source>
</evidence>
<dbReference type="InterPro" id="IPR051011">
    <property type="entry name" value="Metal_resp_trans_reg"/>
</dbReference>
<evidence type="ECO:0000259" key="4">
    <source>
        <dbReference type="PROSITE" id="PS50987"/>
    </source>
</evidence>
<evidence type="ECO:0000256" key="1">
    <source>
        <dbReference type="ARBA" id="ARBA00023015"/>
    </source>
</evidence>
<dbReference type="PANTHER" id="PTHR43132">
    <property type="entry name" value="ARSENICAL RESISTANCE OPERON REPRESSOR ARSR-RELATED"/>
    <property type="match status" value="1"/>
</dbReference>
<dbReference type="GO" id="GO:0003700">
    <property type="term" value="F:DNA-binding transcription factor activity"/>
    <property type="evidence" value="ECO:0007669"/>
    <property type="project" value="InterPro"/>
</dbReference>
<accession>A0A951Q8P1</accession>
<organism evidence="5 6">
    <name type="scientific">Drouetiella hepatica Uher 2000/2452</name>
    <dbReference type="NCBI Taxonomy" id="904376"/>
    <lineage>
        <taxon>Bacteria</taxon>
        <taxon>Bacillati</taxon>
        <taxon>Cyanobacteriota</taxon>
        <taxon>Cyanophyceae</taxon>
        <taxon>Oculatellales</taxon>
        <taxon>Oculatellaceae</taxon>
        <taxon>Drouetiella</taxon>
    </lineage>
</organism>
<dbReference type="GO" id="GO:0003677">
    <property type="term" value="F:DNA binding"/>
    <property type="evidence" value="ECO:0007669"/>
    <property type="project" value="UniProtKB-KW"/>
</dbReference>
<protein>
    <submittedName>
        <fullName evidence="5">Metalloregulator ArsR/SmtB family transcription factor</fullName>
    </submittedName>
</protein>
<evidence type="ECO:0000313" key="6">
    <source>
        <dbReference type="Proteomes" id="UP000757435"/>
    </source>
</evidence>
<dbReference type="AlphaFoldDB" id="A0A951Q8P1"/>
<keyword evidence="2" id="KW-0238">DNA-binding</keyword>
<name>A0A951Q8P1_9CYAN</name>
<proteinExistence type="predicted"/>
<dbReference type="Pfam" id="PF01022">
    <property type="entry name" value="HTH_5"/>
    <property type="match status" value="1"/>
</dbReference>
<dbReference type="SMART" id="SM00418">
    <property type="entry name" value="HTH_ARSR"/>
    <property type="match status" value="1"/>
</dbReference>
<keyword evidence="3" id="KW-0804">Transcription</keyword>
<dbReference type="PRINTS" id="PR00778">
    <property type="entry name" value="HTHARSR"/>
</dbReference>
<dbReference type="PANTHER" id="PTHR43132:SF2">
    <property type="entry name" value="ARSENICAL RESISTANCE OPERON REPRESSOR ARSR-RELATED"/>
    <property type="match status" value="1"/>
</dbReference>
<sequence>MSGHEIKSAFVDAIDKSDTEQRAKIFASLADPTRLGIVELLSLQGELSSSEIANQTEISLALLCHHSKILAESGLVYTRKDGQTRYYRLNQALLATCFASLVEPK</sequence>
<dbReference type="EMBL" id="JAHHHD010000005">
    <property type="protein sequence ID" value="MBW4658318.1"/>
    <property type="molecule type" value="Genomic_DNA"/>
</dbReference>
<reference evidence="5" key="2">
    <citation type="journal article" date="2022" name="Microbiol. Resour. Announc.">
        <title>Metagenome Sequencing to Explore Phylogenomics of Terrestrial Cyanobacteria.</title>
        <authorList>
            <person name="Ward R.D."/>
            <person name="Stajich J.E."/>
            <person name="Johansen J.R."/>
            <person name="Huntemann M."/>
            <person name="Clum A."/>
            <person name="Foster B."/>
            <person name="Foster B."/>
            <person name="Roux S."/>
            <person name="Palaniappan K."/>
            <person name="Varghese N."/>
            <person name="Mukherjee S."/>
            <person name="Reddy T.B.K."/>
            <person name="Daum C."/>
            <person name="Copeland A."/>
            <person name="Chen I.A."/>
            <person name="Ivanova N.N."/>
            <person name="Kyrpides N.C."/>
            <person name="Shapiro N."/>
            <person name="Eloe-Fadrosh E.A."/>
            <person name="Pietrasiak N."/>
        </authorList>
    </citation>
    <scope>NUCLEOTIDE SEQUENCE</scope>
    <source>
        <strain evidence="5">UHER 2000/2452</strain>
    </source>
</reference>